<evidence type="ECO:0000313" key="2">
    <source>
        <dbReference type="Proteomes" id="UP001432322"/>
    </source>
</evidence>
<accession>A0AAV5VEI9</accession>
<dbReference type="AlphaFoldDB" id="A0AAV5VEI9"/>
<evidence type="ECO:0000313" key="1">
    <source>
        <dbReference type="EMBL" id="GMT16572.1"/>
    </source>
</evidence>
<sequence>MCLLSRRDQLFQTIKNVIRDRTLQSVLDFFSAVYHFYVTPDRDGEISPENMSEEEKRIFRVFSRNYELASVLYGTRSVTEAYQLRMLLSGMVYYRIELHPLHQEFGVEEYIKVKHMLHLEFIVQLEWAIQRDIKTYESENPDLEWKKDSCWREDLGRDYAQYDVMYDAEYLLND</sequence>
<proteinExistence type="predicted"/>
<organism evidence="1 2">
    <name type="scientific">Pristionchus fissidentatus</name>
    <dbReference type="NCBI Taxonomy" id="1538716"/>
    <lineage>
        <taxon>Eukaryota</taxon>
        <taxon>Metazoa</taxon>
        <taxon>Ecdysozoa</taxon>
        <taxon>Nematoda</taxon>
        <taxon>Chromadorea</taxon>
        <taxon>Rhabditida</taxon>
        <taxon>Rhabditina</taxon>
        <taxon>Diplogasteromorpha</taxon>
        <taxon>Diplogasteroidea</taxon>
        <taxon>Neodiplogasteridae</taxon>
        <taxon>Pristionchus</taxon>
    </lineage>
</organism>
<name>A0AAV5VEI9_9BILA</name>
<dbReference type="EMBL" id="BTSY01000002">
    <property type="protein sequence ID" value="GMT16572.1"/>
    <property type="molecule type" value="Genomic_DNA"/>
</dbReference>
<comment type="caution">
    <text evidence="1">The sequence shown here is derived from an EMBL/GenBank/DDBJ whole genome shotgun (WGS) entry which is preliminary data.</text>
</comment>
<dbReference type="Proteomes" id="UP001432322">
    <property type="component" value="Unassembled WGS sequence"/>
</dbReference>
<gene>
    <name evidence="1" type="ORF">PFISCL1PPCAC_7869</name>
</gene>
<reference evidence="1" key="1">
    <citation type="submission" date="2023-10" db="EMBL/GenBank/DDBJ databases">
        <title>Genome assembly of Pristionchus species.</title>
        <authorList>
            <person name="Yoshida K."/>
            <person name="Sommer R.J."/>
        </authorList>
    </citation>
    <scope>NUCLEOTIDE SEQUENCE</scope>
    <source>
        <strain evidence="1">RS5133</strain>
    </source>
</reference>
<protein>
    <submittedName>
        <fullName evidence="1">Uncharacterized protein</fullName>
    </submittedName>
</protein>
<keyword evidence="2" id="KW-1185">Reference proteome</keyword>